<keyword evidence="4" id="KW-0949">S-adenosyl-L-methionine</keyword>
<evidence type="ECO:0000256" key="2">
    <source>
        <dbReference type="ARBA" id="ARBA00022603"/>
    </source>
</evidence>
<dbReference type="InterPro" id="IPR004556">
    <property type="entry name" value="HemK-like"/>
</dbReference>
<dbReference type="Pfam" id="PF05175">
    <property type="entry name" value="MTS"/>
    <property type="match status" value="1"/>
</dbReference>
<dbReference type="EMBL" id="SPQZ01000004">
    <property type="protein sequence ID" value="TFV97062.1"/>
    <property type="molecule type" value="Genomic_DNA"/>
</dbReference>
<dbReference type="InterPro" id="IPR050320">
    <property type="entry name" value="N5-glutamine_MTase"/>
</dbReference>
<comment type="catalytic activity">
    <reaction evidence="5">
        <text>L-glutaminyl-[peptide chain release factor] + S-adenosyl-L-methionine = N(5)-methyl-L-glutaminyl-[peptide chain release factor] + S-adenosyl-L-homocysteine + H(+)</text>
        <dbReference type="Rhea" id="RHEA:42896"/>
        <dbReference type="Rhea" id="RHEA-COMP:10271"/>
        <dbReference type="Rhea" id="RHEA-COMP:10272"/>
        <dbReference type="ChEBI" id="CHEBI:15378"/>
        <dbReference type="ChEBI" id="CHEBI:30011"/>
        <dbReference type="ChEBI" id="CHEBI:57856"/>
        <dbReference type="ChEBI" id="CHEBI:59789"/>
        <dbReference type="ChEBI" id="CHEBI:61891"/>
        <dbReference type="EC" id="2.1.1.297"/>
    </reaction>
</comment>
<keyword evidence="8" id="KW-1185">Reference proteome</keyword>
<dbReference type="InterPro" id="IPR029063">
    <property type="entry name" value="SAM-dependent_MTases_sf"/>
</dbReference>
<evidence type="ECO:0000256" key="5">
    <source>
        <dbReference type="ARBA" id="ARBA00048391"/>
    </source>
</evidence>
<dbReference type="InterPro" id="IPR022446">
    <property type="entry name" value="MeTrfrase_put"/>
</dbReference>
<dbReference type="NCBIfam" id="TIGR03704">
    <property type="entry name" value="PrmC_rel_meth"/>
    <property type="match status" value="1"/>
</dbReference>
<dbReference type="GO" id="GO:0032259">
    <property type="term" value="P:methylation"/>
    <property type="evidence" value="ECO:0007669"/>
    <property type="project" value="UniProtKB-KW"/>
</dbReference>
<evidence type="ECO:0000256" key="3">
    <source>
        <dbReference type="ARBA" id="ARBA00022679"/>
    </source>
</evidence>
<evidence type="ECO:0000256" key="1">
    <source>
        <dbReference type="ARBA" id="ARBA00012771"/>
    </source>
</evidence>
<proteinExistence type="predicted"/>
<dbReference type="PANTHER" id="PTHR18895">
    <property type="entry name" value="HEMK METHYLTRANSFERASE"/>
    <property type="match status" value="1"/>
</dbReference>
<dbReference type="EC" id="2.1.1.297" evidence="1"/>
<dbReference type="PANTHER" id="PTHR18895:SF74">
    <property type="entry name" value="MTRF1L RELEASE FACTOR GLUTAMINE METHYLTRANSFERASE"/>
    <property type="match status" value="1"/>
</dbReference>
<sequence>MPALVTPAAEAALVVRLRAAGCVFAEDEAALLIEAARTAEELELMAGRRVHGEPLEGIVGWADFAGLRIAVDPGVFVPRRRSEVLVNEAVALVASGSSAGAVVVDLCCGTGAIGTAIAARVPDVELLAADIDPVEVACARRNIEPAGGTVFLGDLYDALPDAARGRVDVLVVNAPYVPTESIALMPPEARVHEPTVALDGGADGLDIQRRVAAGASAWLRPGGHLLIETSVRQAPLTAAIIADAGLVARIVHDDELEGTVVIGRAGLSGQTG</sequence>
<gene>
    <name evidence="7" type="ORF">E4M00_12690</name>
</gene>
<reference evidence="7 8" key="1">
    <citation type="journal article" date="2018" name="J. Microbiol.">
        <title>Leifsonia flava sp. nov., a novel actinobacterium isolated from the rhizosphere of Aquilegia viridiflora.</title>
        <authorList>
            <person name="Cai Y."/>
            <person name="Tao W.Z."/>
            <person name="Ma Y.J."/>
            <person name="Cheng J."/>
            <person name="Zhang M.Y."/>
            <person name="Zhang Y.X."/>
        </authorList>
    </citation>
    <scope>NUCLEOTIDE SEQUENCE [LARGE SCALE GENOMIC DNA]</scope>
    <source>
        <strain evidence="7 8">SYP-B2174</strain>
    </source>
</reference>
<dbReference type="Gene3D" id="3.40.50.150">
    <property type="entry name" value="Vaccinia Virus protein VP39"/>
    <property type="match status" value="1"/>
</dbReference>
<dbReference type="AlphaFoldDB" id="A0A4Y9QZY0"/>
<dbReference type="InterPro" id="IPR007848">
    <property type="entry name" value="Small_mtfrase_dom"/>
</dbReference>
<keyword evidence="2" id="KW-0489">Methyltransferase</keyword>
<dbReference type="CDD" id="cd02440">
    <property type="entry name" value="AdoMet_MTases"/>
    <property type="match status" value="1"/>
</dbReference>
<name>A0A4Y9QZY0_9MICO</name>
<evidence type="ECO:0000256" key="4">
    <source>
        <dbReference type="ARBA" id="ARBA00022691"/>
    </source>
</evidence>
<dbReference type="SUPFAM" id="SSF53335">
    <property type="entry name" value="S-adenosyl-L-methionine-dependent methyltransferases"/>
    <property type="match status" value="1"/>
</dbReference>
<organism evidence="7 8">
    <name type="scientific">Orlajensenia leifsoniae</name>
    <dbReference type="NCBI Taxonomy" id="2561933"/>
    <lineage>
        <taxon>Bacteria</taxon>
        <taxon>Bacillati</taxon>
        <taxon>Actinomycetota</taxon>
        <taxon>Actinomycetes</taxon>
        <taxon>Micrococcales</taxon>
        <taxon>Microbacteriaceae</taxon>
        <taxon>Orlajensenia</taxon>
    </lineage>
</organism>
<feature type="domain" description="Methyltransferase small" evidence="6">
    <location>
        <begin position="99"/>
        <end position="177"/>
    </location>
</feature>
<accession>A0A4Y9QZY0</accession>
<evidence type="ECO:0000259" key="6">
    <source>
        <dbReference type="Pfam" id="PF05175"/>
    </source>
</evidence>
<comment type="caution">
    <text evidence="7">The sequence shown here is derived from an EMBL/GenBank/DDBJ whole genome shotgun (WGS) entry which is preliminary data.</text>
</comment>
<evidence type="ECO:0000313" key="7">
    <source>
        <dbReference type="EMBL" id="TFV97062.1"/>
    </source>
</evidence>
<dbReference type="NCBIfam" id="TIGR00536">
    <property type="entry name" value="hemK_fam"/>
    <property type="match status" value="1"/>
</dbReference>
<keyword evidence="3" id="KW-0808">Transferase</keyword>
<dbReference type="GO" id="GO:0102559">
    <property type="term" value="F:peptide chain release factor N(5)-glutamine methyltransferase activity"/>
    <property type="evidence" value="ECO:0007669"/>
    <property type="project" value="UniProtKB-EC"/>
</dbReference>
<dbReference type="Proteomes" id="UP000298127">
    <property type="component" value="Unassembled WGS sequence"/>
</dbReference>
<evidence type="ECO:0000313" key="8">
    <source>
        <dbReference type="Proteomes" id="UP000298127"/>
    </source>
</evidence>
<protein>
    <recommendedName>
        <fullName evidence="1">peptide chain release factor N(5)-glutamine methyltransferase</fullName>
        <ecNumber evidence="1">2.1.1.297</ecNumber>
    </recommendedName>
</protein>